<organism evidence="1 2">
    <name type="scientific">Streptomyces alboniger</name>
    <dbReference type="NCBI Taxonomy" id="132473"/>
    <lineage>
        <taxon>Bacteria</taxon>
        <taxon>Bacillati</taxon>
        <taxon>Actinomycetota</taxon>
        <taxon>Actinomycetes</taxon>
        <taxon>Kitasatosporales</taxon>
        <taxon>Streptomycetaceae</taxon>
        <taxon>Streptomyces</taxon>
        <taxon>Streptomyces aurantiacus group</taxon>
    </lineage>
</organism>
<evidence type="ECO:0008006" key="3">
    <source>
        <dbReference type="Google" id="ProtNLM"/>
    </source>
</evidence>
<proteinExistence type="predicted"/>
<sequence>MSETSVALITSGAALAASAITGGLTWLAGRSNLARQLVDQKSARHEQHRREVYTSCLESLSTMLDLIQKYGASRLSDGDEGARELRDEIASQIAVQLHQQLALTLVGPDNVFDDFAYAHSALMDFAEFIDGLPPVGSPSRPSNPEQEAHRLMAKISDTRERFGRAARASLQTP</sequence>
<evidence type="ECO:0000313" key="2">
    <source>
        <dbReference type="Proteomes" id="UP000326553"/>
    </source>
</evidence>
<reference evidence="1 2" key="1">
    <citation type="submission" date="2017-09" db="EMBL/GenBank/DDBJ databases">
        <authorList>
            <person name="Lee N."/>
            <person name="Cho B.-K."/>
        </authorList>
    </citation>
    <scope>NUCLEOTIDE SEQUENCE [LARGE SCALE GENOMIC DNA]</scope>
    <source>
        <strain evidence="1 2">ATCC 12461</strain>
    </source>
</reference>
<keyword evidence="2" id="KW-1185">Reference proteome</keyword>
<protein>
    <recommendedName>
        <fullName evidence="3">DUF4760 domain-containing protein</fullName>
    </recommendedName>
</protein>
<accession>A0A5J6HQM0</accession>
<evidence type="ECO:0000313" key="1">
    <source>
        <dbReference type="EMBL" id="QEV19195.1"/>
    </source>
</evidence>
<name>A0A5J6HQM0_STRAD</name>
<dbReference type="RefSeq" id="WP_055526742.1">
    <property type="nucleotide sequence ID" value="NZ_CP023695.1"/>
</dbReference>
<dbReference type="EMBL" id="CP023695">
    <property type="protein sequence ID" value="QEV19195.1"/>
    <property type="molecule type" value="Genomic_DNA"/>
</dbReference>
<dbReference type="KEGG" id="salw:CP975_18345"/>
<dbReference type="Proteomes" id="UP000326553">
    <property type="component" value="Chromosome"/>
</dbReference>
<gene>
    <name evidence="1" type="ORF">CP975_18345</name>
</gene>
<dbReference type="AlphaFoldDB" id="A0A5J6HQM0"/>